<dbReference type="STRING" id="1202772.A0A1V9ZP89"/>
<evidence type="ECO:0000313" key="4">
    <source>
        <dbReference type="Proteomes" id="UP000243579"/>
    </source>
</evidence>
<name>A0A1V9ZP89_ACHHY</name>
<organism evidence="3 4">
    <name type="scientific">Achlya hypogyna</name>
    <name type="common">Oomycete</name>
    <name type="synonym">Protoachlya hypogyna</name>
    <dbReference type="NCBI Taxonomy" id="1202772"/>
    <lineage>
        <taxon>Eukaryota</taxon>
        <taxon>Sar</taxon>
        <taxon>Stramenopiles</taxon>
        <taxon>Oomycota</taxon>
        <taxon>Saprolegniomycetes</taxon>
        <taxon>Saprolegniales</taxon>
        <taxon>Achlyaceae</taxon>
        <taxon>Achlya</taxon>
    </lineage>
</organism>
<gene>
    <name evidence="3" type="ORF">ACHHYP_05546</name>
</gene>
<feature type="compositionally biased region" description="Polar residues" evidence="1">
    <location>
        <begin position="306"/>
        <end position="322"/>
    </location>
</feature>
<evidence type="ECO:0000313" key="3">
    <source>
        <dbReference type="EMBL" id="OQR99590.1"/>
    </source>
</evidence>
<proteinExistence type="predicted"/>
<dbReference type="AlphaFoldDB" id="A0A1V9ZP89"/>
<keyword evidence="4" id="KW-1185">Reference proteome</keyword>
<reference evidence="3 4" key="1">
    <citation type="journal article" date="2014" name="Genome Biol. Evol.">
        <title>The secreted proteins of Achlya hypogyna and Thraustotheca clavata identify the ancestral oomycete secretome and reveal gene acquisitions by horizontal gene transfer.</title>
        <authorList>
            <person name="Misner I."/>
            <person name="Blouin N."/>
            <person name="Leonard G."/>
            <person name="Richards T.A."/>
            <person name="Lane C.E."/>
        </authorList>
    </citation>
    <scope>NUCLEOTIDE SEQUENCE [LARGE SCALE GENOMIC DNA]</scope>
    <source>
        <strain evidence="3 4">ATCC 48635</strain>
    </source>
</reference>
<dbReference type="CDD" id="cd16655">
    <property type="entry name" value="RING-Ubox_WDSUB1-like"/>
    <property type="match status" value="1"/>
</dbReference>
<feature type="domain" description="U-box" evidence="2">
    <location>
        <begin position="1"/>
        <end position="74"/>
    </location>
</feature>
<dbReference type="GO" id="GO:0004842">
    <property type="term" value="F:ubiquitin-protein transferase activity"/>
    <property type="evidence" value="ECO:0007669"/>
    <property type="project" value="InterPro"/>
</dbReference>
<dbReference type="SMART" id="SM00504">
    <property type="entry name" value="Ubox"/>
    <property type="match status" value="1"/>
</dbReference>
<dbReference type="Gene3D" id="3.30.40.10">
    <property type="entry name" value="Zinc/RING finger domain, C3HC4 (zinc finger)"/>
    <property type="match status" value="1"/>
</dbReference>
<accession>A0A1V9ZP89</accession>
<dbReference type="Proteomes" id="UP000243579">
    <property type="component" value="Unassembled WGS sequence"/>
</dbReference>
<feature type="region of interest" description="Disordered" evidence="1">
    <location>
        <begin position="304"/>
        <end position="342"/>
    </location>
</feature>
<dbReference type="OrthoDB" id="10064100at2759"/>
<sequence length="342" mass="37412">MELKSFVCPITRAVMIDPVVAMDGHSYERAAIAEWLREHLTSPATNQLLPSTLLLPNHALKQAIDEARSRSPMPERSTLEDLPDYGDRIYRVLEPIHACSSPVFTHRAKHSDGSPYIVPTGALVIVTCRLYGQDNCVFLRLEDGKLLYEARNGIPMAEPANPTPGVRLHQVLEDTPIFACISPTSNSTAEVLPRGTLVSTDWHVHDLQGGSFARLEGTRRWVSTTDLLRRFPVDGRTHLVMQQATSLQTNANNHFGGALCTVPADQSVNSTMTFPGKAPSTYLVRCSFQGSTGWLSASEGDFATTPLRTTSTANEVSTTLPERTTGAAETGQTHSRPEKALH</sequence>
<evidence type="ECO:0000259" key="2">
    <source>
        <dbReference type="PROSITE" id="PS51698"/>
    </source>
</evidence>
<dbReference type="SUPFAM" id="SSF57850">
    <property type="entry name" value="RING/U-box"/>
    <property type="match status" value="1"/>
</dbReference>
<dbReference type="PANTHER" id="PTHR46573">
    <property type="entry name" value="WD REPEAT, SAM AND U-BOX DOMAIN-CONTAINING PROTEIN 1"/>
    <property type="match status" value="1"/>
</dbReference>
<dbReference type="Pfam" id="PF04564">
    <property type="entry name" value="U-box"/>
    <property type="match status" value="1"/>
</dbReference>
<dbReference type="InterPro" id="IPR052085">
    <property type="entry name" value="WD-SAM-U-box"/>
</dbReference>
<dbReference type="PANTHER" id="PTHR46573:SF1">
    <property type="entry name" value="WD REPEAT, SAM AND U-BOX DOMAIN-CONTAINING PROTEIN 1"/>
    <property type="match status" value="1"/>
</dbReference>
<dbReference type="EMBL" id="JNBR01000052">
    <property type="protein sequence ID" value="OQR99590.1"/>
    <property type="molecule type" value="Genomic_DNA"/>
</dbReference>
<protein>
    <recommendedName>
        <fullName evidence="2">U-box domain-containing protein</fullName>
    </recommendedName>
</protein>
<dbReference type="InterPro" id="IPR013083">
    <property type="entry name" value="Znf_RING/FYVE/PHD"/>
</dbReference>
<evidence type="ECO:0000256" key="1">
    <source>
        <dbReference type="SAM" id="MobiDB-lite"/>
    </source>
</evidence>
<comment type="caution">
    <text evidence="3">The sequence shown here is derived from an EMBL/GenBank/DDBJ whole genome shotgun (WGS) entry which is preliminary data.</text>
</comment>
<dbReference type="GO" id="GO:0016567">
    <property type="term" value="P:protein ubiquitination"/>
    <property type="evidence" value="ECO:0007669"/>
    <property type="project" value="InterPro"/>
</dbReference>
<dbReference type="InterPro" id="IPR003613">
    <property type="entry name" value="Ubox_domain"/>
</dbReference>
<dbReference type="PROSITE" id="PS51698">
    <property type="entry name" value="U_BOX"/>
    <property type="match status" value="1"/>
</dbReference>